<sequence length="48" mass="5161">MHVVLHALIFAASVVAIWTVAAVLVGVPTGYVLRRLSRRYAKTPGGSR</sequence>
<organism evidence="2 3">
    <name type="scientific">Actinacidiphila rubida</name>
    <dbReference type="NCBI Taxonomy" id="310780"/>
    <lineage>
        <taxon>Bacteria</taxon>
        <taxon>Bacillati</taxon>
        <taxon>Actinomycetota</taxon>
        <taxon>Actinomycetes</taxon>
        <taxon>Kitasatosporales</taxon>
        <taxon>Streptomycetaceae</taxon>
        <taxon>Actinacidiphila</taxon>
    </lineage>
</organism>
<keyword evidence="1" id="KW-0812">Transmembrane</keyword>
<dbReference type="RefSeq" id="WP_176735524.1">
    <property type="nucleotide sequence ID" value="NZ_FODD01000046.1"/>
</dbReference>
<protein>
    <submittedName>
        <fullName evidence="2">Uncharacterized protein</fullName>
    </submittedName>
</protein>
<dbReference type="EMBL" id="FODD01000046">
    <property type="protein sequence ID" value="SEO82821.1"/>
    <property type="molecule type" value="Genomic_DNA"/>
</dbReference>
<evidence type="ECO:0000256" key="1">
    <source>
        <dbReference type="SAM" id="Phobius"/>
    </source>
</evidence>
<name>A0A1H8SVY6_9ACTN</name>
<reference evidence="2 3" key="1">
    <citation type="submission" date="2016-10" db="EMBL/GenBank/DDBJ databases">
        <authorList>
            <person name="de Groot N.N."/>
        </authorList>
    </citation>
    <scope>NUCLEOTIDE SEQUENCE [LARGE SCALE GENOMIC DNA]</scope>
    <source>
        <strain evidence="2 3">CGMCC 4.2026</strain>
    </source>
</reference>
<dbReference type="AlphaFoldDB" id="A0A1H8SVY6"/>
<keyword evidence="1" id="KW-1133">Transmembrane helix</keyword>
<gene>
    <name evidence="2" type="ORF">SAMN05216267_10469</name>
</gene>
<evidence type="ECO:0000313" key="2">
    <source>
        <dbReference type="EMBL" id="SEO82821.1"/>
    </source>
</evidence>
<evidence type="ECO:0000313" key="3">
    <source>
        <dbReference type="Proteomes" id="UP000181951"/>
    </source>
</evidence>
<accession>A0A1H8SVY6</accession>
<keyword evidence="1" id="KW-0472">Membrane</keyword>
<keyword evidence="3" id="KW-1185">Reference proteome</keyword>
<feature type="transmembrane region" description="Helical" evidence="1">
    <location>
        <begin position="6"/>
        <end position="33"/>
    </location>
</feature>
<dbReference type="Proteomes" id="UP000181951">
    <property type="component" value="Unassembled WGS sequence"/>
</dbReference>
<proteinExistence type="predicted"/>